<accession>A0A4Y2DRF0</accession>
<dbReference type="AlphaFoldDB" id="A0A4Y2DRF0"/>
<gene>
    <name evidence="1" type="ORF">AVEN_203112_1</name>
</gene>
<protein>
    <submittedName>
        <fullName evidence="1">Uncharacterized protein</fullName>
    </submittedName>
</protein>
<dbReference type="Proteomes" id="UP000499080">
    <property type="component" value="Unassembled WGS sequence"/>
</dbReference>
<sequence>MTWTTPDLALPLPNFRAIPTGGRLATTYDLAWNRPRTRQISVESGFEPATLRSSAMAGVPNAPVNICKLVAFLIRQRYREMSSFKRGHPLGCCDFSSTS</sequence>
<evidence type="ECO:0000313" key="2">
    <source>
        <dbReference type="Proteomes" id="UP000499080"/>
    </source>
</evidence>
<proteinExistence type="predicted"/>
<organism evidence="1 2">
    <name type="scientific">Araneus ventricosus</name>
    <name type="common">Orbweaver spider</name>
    <name type="synonym">Epeira ventricosa</name>
    <dbReference type="NCBI Taxonomy" id="182803"/>
    <lineage>
        <taxon>Eukaryota</taxon>
        <taxon>Metazoa</taxon>
        <taxon>Ecdysozoa</taxon>
        <taxon>Arthropoda</taxon>
        <taxon>Chelicerata</taxon>
        <taxon>Arachnida</taxon>
        <taxon>Araneae</taxon>
        <taxon>Araneomorphae</taxon>
        <taxon>Entelegynae</taxon>
        <taxon>Araneoidea</taxon>
        <taxon>Araneidae</taxon>
        <taxon>Araneus</taxon>
    </lineage>
</organism>
<reference evidence="1 2" key="1">
    <citation type="journal article" date="2019" name="Sci. Rep.">
        <title>Orb-weaving spider Araneus ventricosus genome elucidates the spidroin gene catalogue.</title>
        <authorList>
            <person name="Kono N."/>
            <person name="Nakamura H."/>
            <person name="Ohtoshi R."/>
            <person name="Moran D.A.P."/>
            <person name="Shinohara A."/>
            <person name="Yoshida Y."/>
            <person name="Fujiwara M."/>
            <person name="Mori M."/>
            <person name="Tomita M."/>
            <person name="Arakawa K."/>
        </authorList>
    </citation>
    <scope>NUCLEOTIDE SEQUENCE [LARGE SCALE GENOMIC DNA]</scope>
</reference>
<keyword evidence="2" id="KW-1185">Reference proteome</keyword>
<evidence type="ECO:0000313" key="1">
    <source>
        <dbReference type="EMBL" id="GBM18837.1"/>
    </source>
</evidence>
<name>A0A4Y2DRF0_ARAVE</name>
<comment type="caution">
    <text evidence="1">The sequence shown here is derived from an EMBL/GenBank/DDBJ whole genome shotgun (WGS) entry which is preliminary data.</text>
</comment>
<dbReference type="EMBL" id="BGPR01000412">
    <property type="protein sequence ID" value="GBM18837.1"/>
    <property type="molecule type" value="Genomic_DNA"/>
</dbReference>